<accession>A0A9P5ZCF8</accession>
<feature type="non-terminal residue" evidence="1">
    <location>
        <position position="76"/>
    </location>
</feature>
<keyword evidence="2" id="KW-1185">Reference proteome</keyword>
<dbReference type="AlphaFoldDB" id="A0A9P5ZCF8"/>
<evidence type="ECO:0000313" key="1">
    <source>
        <dbReference type="EMBL" id="KAF9484892.1"/>
    </source>
</evidence>
<name>A0A9P5ZCF8_9AGAR</name>
<sequence length="76" mass="7787">VPTLGLYSAFLAWRAMVFRSRRQSRLTVATMFWRVGTMPSTAVMCCCSSVKGAGVAGTCDAGGVEGPATALGAAAV</sequence>
<organism evidence="1 2">
    <name type="scientific">Pholiota conissans</name>
    <dbReference type="NCBI Taxonomy" id="109636"/>
    <lineage>
        <taxon>Eukaryota</taxon>
        <taxon>Fungi</taxon>
        <taxon>Dikarya</taxon>
        <taxon>Basidiomycota</taxon>
        <taxon>Agaricomycotina</taxon>
        <taxon>Agaricomycetes</taxon>
        <taxon>Agaricomycetidae</taxon>
        <taxon>Agaricales</taxon>
        <taxon>Agaricineae</taxon>
        <taxon>Strophariaceae</taxon>
        <taxon>Pholiota</taxon>
    </lineage>
</organism>
<evidence type="ECO:0000313" key="2">
    <source>
        <dbReference type="Proteomes" id="UP000807469"/>
    </source>
</evidence>
<feature type="non-terminal residue" evidence="1">
    <location>
        <position position="1"/>
    </location>
</feature>
<protein>
    <submittedName>
        <fullName evidence="1">Uncharacterized protein</fullName>
    </submittedName>
</protein>
<comment type="caution">
    <text evidence="1">The sequence shown here is derived from an EMBL/GenBank/DDBJ whole genome shotgun (WGS) entry which is preliminary data.</text>
</comment>
<dbReference type="EMBL" id="MU155139">
    <property type="protein sequence ID" value="KAF9484892.1"/>
    <property type="molecule type" value="Genomic_DNA"/>
</dbReference>
<dbReference type="Proteomes" id="UP000807469">
    <property type="component" value="Unassembled WGS sequence"/>
</dbReference>
<dbReference type="OrthoDB" id="2910933at2759"/>
<proteinExistence type="predicted"/>
<gene>
    <name evidence="1" type="ORF">BDN70DRAFT_761823</name>
</gene>
<reference evidence="1" key="1">
    <citation type="submission" date="2020-11" db="EMBL/GenBank/DDBJ databases">
        <authorList>
            <consortium name="DOE Joint Genome Institute"/>
            <person name="Ahrendt S."/>
            <person name="Riley R."/>
            <person name="Andreopoulos W."/>
            <person name="Labutti K."/>
            <person name="Pangilinan J."/>
            <person name="Ruiz-Duenas F.J."/>
            <person name="Barrasa J.M."/>
            <person name="Sanchez-Garcia M."/>
            <person name="Camarero S."/>
            <person name="Miyauchi S."/>
            <person name="Serrano A."/>
            <person name="Linde D."/>
            <person name="Babiker R."/>
            <person name="Drula E."/>
            <person name="Ayuso-Fernandez I."/>
            <person name="Pacheco R."/>
            <person name="Padilla G."/>
            <person name="Ferreira P."/>
            <person name="Barriuso J."/>
            <person name="Kellner H."/>
            <person name="Castanera R."/>
            <person name="Alfaro M."/>
            <person name="Ramirez L."/>
            <person name="Pisabarro A.G."/>
            <person name="Kuo A."/>
            <person name="Tritt A."/>
            <person name="Lipzen A."/>
            <person name="He G."/>
            <person name="Yan M."/>
            <person name="Ng V."/>
            <person name="Cullen D."/>
            <person name="Martin F."/>
            <person name="Rosso M.-N."/>
            <person name="Henrissat B."/>
            <person name="Hibbett D."/>
            <person name="Martinez A.T."/>
            <person name="Grigoriev I.V."/>
        </authorList>
    </citation>
    <scope>NUCLEOTIDE SEQUENCE</scope>
    <source>
        <strain evidence="1">CIRM-BRFM 674</strain>
    </source>
</reference>